<protein>
    <submittedName>
        <fullName evidence="2">Uncharacterized protein</fullName>
    </submittedName>
</protein>
<keyword evidence="1" id="KW-0472">Membrane</keyword>
<accession>A0AAN9L7I7</accession>
<keyword evidence="3" id="KW-1185">Reference proteome</keyword>
<gene>
    <name evidence="2" type="ORF">VNO77_25118</name>
</gene>
<organism evidence="2 3">
    <name type="scientific">Canavalia gladiata</name>
    <name type="common">Sword bean</name>
    <name type="synonym">Dolichos gladiatus</name>
    <dbReference type="NCBI Taxonomy" id="3824"/>
    <lineage>
        <taxon>Eukaryota</taxon>
        <taxon>Viridiplantae</taxon>
        <taxon>Streptophyta</taxon>
        <taxon>Embryophyta</taxon>
        <taxon>Tracheophyta</taxon>
        <taxon>Spermatophyta</taxon>
        <taxon>Magnoliopsida</taxon>
        <taxon>eudicotyledons</taxon>
        <taxon>Gunneridae</taxon>
        <taxon>Pentapetalae</taxon>
        <taxon>rosids</taxon>
        <taxon>fabids</taxon>
        <taxon>Fabales</taxon>
        <taxon>Fabaceae</taxon>
        <taxon>Papilionoideae</taxon>
        <taxon>50 kb inversion clade</taxon>
        <taxon>NPAAA clade</taxon>
        <taxon>indigoferoid/millettioid clade</taxon>
        <taxon>Phaseoleae</taxon>
        <taxon>Canavalia</taxon>
    </lineage>
</organism>
<evidence type="ECO:0000256" key="1">
    <source>
        <dbReference type="SAM" id="Phobius"/>
    </source>
</evidence>
<keyword evidence="1" id="KW-1133">Transmembrane helix</keyword>
<proteinExistence type="predicted"/>
<name>A0AAN9L7I7_CANGL</name>
<reference evidence="2 3" key="1">
    <citation type="submission" date="2024-01" db="EMBL/GenBank/DDBJ databases">
        <title>The genomes of 5 underutilized Papilionoideae crops provide insights into root nodulation and disease resistanc.</title>
        <authorList>
            <person name="Jiang F."/>
        </authorList>
    </citation>
    <scope>NUCLEOTIDE SEQUENCE [LARGE SCALE GENOMIC DNA]</scope>
    <source>
        <strain evidence="2">LVBAO_FW01</strain>
        <tissue evidence="2">Leaves</tissue>
    </source>
</reference>
<dbReference type="AlphaFoldDB" id="A0AAN9L7I7"/>
<dbReference type="EMBL" id="JAYMYQ010000005">
    <property type="protein sequence ID" value="KAK7330912.1"/>
    <property type="molecule type" value="Genomic_DNA"/>
</dbReference>
<evidence type="ECO:0000313" key="3">
    <source>
        <dbReference type="Proteomes" id="UP001367508"/>
    </source>
</evidence>
<dbReference type="Proteomes" id="UP001367508">
    <property type="component" value="Unassembled WGS sequence"/>
</dbReference>
<sequence length="85" mass="9903">MIVSVSYCLLKCNLKLALGNGCLSCFYFVFFLMVETIKFRQSDTCFYADSCSLALILKENDLKTTSFILSHNYCFHKRIRVTYEE</sequence>
<evidence type="ECO:0000313" key="2">
    <source>
        <dbReference type="EMBL" id="KAK7330912.1"/>
    </source>
</evidence>
<comment type="caution">
    <text evidence="2">The sequence shown here is derived from an EMBL/GenBank/DDBJ whole genome shotgun (WGS) entry which is preliminary data.</text>
</comment>
<feature type="transmembrane region" description="Helical" evidence="1">
    <location>
        <begin position="16"/>
        <end position="34"/>
    </location>
</feature>
<keyword evidence="1" id="KW-0812">Transmembrane</keyword>